<evidence type="ECO:0000259" key="6">
    <source>
        <dbReference type="Pfam" id="PF23613"/>
    </source>
</evidence>
<organism evidence="7 8">
    <name type="scientific">candidate division MSBL1 archaeon SCGC-AAA382F02</name>
    <dbReference type="NCBI Taxonomy" id="1698282"/>
    <lineage>
        <taxon>Archaea</taxon>
        <taxon>Methanobacteriati</taxon>
        <taxon>Methanobacteriota</taxon>
        <taxon>candidate division MSBL1</taxon>
    </lineage>
</organism>
<evidence type="ECO:0000256" key="1">
    <source>
        <dbReference type="ARBA" id="ARBA00022485"/>
    </source>
</evidence>
<comment type="caution">
    <text evidence="7">The sequence shown here is derived from an EMBL/GenBank/DDBJ whole genome shotgun (WGS) entry which is preliminary data.</text>
</comment>
<sequence>MSPVSTEARRKILEEILSGKIKNEKDLERAKRRTSKDFELSKVPSNAEILEIATENERKEVLPLLQRKPVRSISGVTVITVMPQPYPCPKDEPCIYCPGGPEKNTPQSYTGEE</sequence>
<feature type="domain" description="ELP3-like N-terminal" evidence="6">
    <location>
        <begin position="7"/>
        <end position="73"/>
    </location>
</feature>
<dbReference type="AlphaFoldDB" id="A0A133VIS4"/>
<keyword evidence="1" id="KW-0004">4Fe-4S</keyword>
<keyword evidence="4" id="KW-0408">Iron</keyword>
<dbReference type="EMBL" id="LHYG01000005">
    <property type="protein sequence ID" value="KXB06342.1"/>
    <property type="molecule type" value="Genomic_DNA"/>
</dbReference>
<evidence type="ECO:0000313" key="8">
    <source>
        <dbReference type="Proteomes" id="UP000070491"/>
    </source>
</evidence>
<feature type="non-terminal residue" evidence="7">
    <location>
        <position position="113"/>
    </location>
</feature>
<evidence type="ECO:0000256" key="5">
    <source>
        <dbReference type="ARBA" id="ARBA00023014"/>
    </source>
</evidence>
<reference evidence="7 8" key="1">
    <citation type="journal article" date="2016" name="Sci. Rep.">
        <title>Metabolic traits of an uncultured archaeal lineage -MSBL1- from brine pools of the Red Sea.</title>
        <authorList>
            <person name="Mwirichia R."/>
            <person name="Alam I."/>
            <person name="Rashid M."/>
            <person name="Vinu M."/>
            <person name="Ba-Alawi W."/>
            <person name="Anthony Kamau A."/>
            <person name="Kamanda Ngugi D."/>
            <person name="Goker M."/>
            <person name="Klenk H.P."/>
            <person name="Bajic V."/>
            <person name="Stingl U."/>
        </authorList>
    </citation>
    <scope>NUCLEOTIDE SEQUENCE [LARGE SCALE GENOMIC DNA]</scope>
    <source>
        <strain evidence="7">SCGC-AAA382F02</strain>
    </source>
</reference>
<keyword evidence="8" id="KW-1185">Reference proteome</keyword>
<keyword evidence="5" id="KW-0411">Iron-sulfur</keyword>
<dbReference type="InterPro" id="IPR039661">
    <property type="entry name" value="ELP3"/>
</dbReference>
<dbReference type="GO" id="GO:0002926">
    <property type="term" value="P:tRNA wobble base 5-methoxycarbonylmethyl-2-thiouridinylation"/>
    <property type="evidence" value="ECO:0007669"/>
    <property type="project" value="TreeGrafter"/>
</dbReference>
<evidence type="ECO:0000256" key="4">
    <source>
        <dbReference type="ARBA" id="ARBA00023004"/>
    </source>
</evidence>
<dbReference type="InterPro" id="IPR056591">
    <property type="entry name" value="ELP3-like_N"/>
</dbReference>
<evidence type="ECO:0000256" key="2">
    <source>
        <dbReference type="ARBA" id="ARBA00022691"/>
    </source>
</evidence>
<dbReference type="PANTHER" id="PTHR11135:SF0">
    <property type="entry name" value="ELONGATOR COMPLEX PROTEIN 3"/>
    <property type="match status" value="1"/>
</dbReference>
<name>A0A133VIS4_9EURY</name>
<dbReference type="GO" id="GO:0051539">
    <property type="term" value="F:4 iron, 4 sulfur cluster binding"/>
    <property type="evidence" value="ECO:0007669"/>
    <property type="project" value="UniProtKB-KW"/>
</dbReference>
<protein>
    <recommendedName>
        <fullName evidence="6">ELP3-like N-terminal domain-containing protein</fullName>
    </recommendedName>
</protein>
<evidence type="ECO:0000313" key="7">
    <source>
        <dbReference type="EMBL" id="KXB06342.1"/>
    </source>
</evidence>
<keyword evidence="3" id="KW-0479">Metal-binding</keyword>
<dbReference type="PANTHER" id="PTHR11135">
    <property type="entry name" value="HISTONE ACETYLTRANSFERASE-RELATED"/>
    <property type="match status" value="1"/>
</dbReference>
<gene>
    <name evidence="7" type="ORF">AKJ53_00540</name>
</gene>
<evidence type="ECO:0000256" key="3">
    <source>
        <dbReference type="ARBA" id="ARBA00022723"/>
    </source>
</evidence>
<keyword evidence="2" id="KW-0949">S-adenosyl-L-methionine</keyword>
<dbReference type="Pfam" id="PF23613">
    <property type="entry name" value="ELP3_N"/>
    <property type="match status" value="1"/>
</dbReference>
<dbReference type="GO" id="GO:0046872">
    <property type="term" value="F:metal ion binding"/>
    <property type="evidence" value="ECO:0007669"/>
    <property type="project" value="UniProtKB-KW"/>
</dbReference>
<proteinExistence type="predicted"/>
<dbReference type="Proteomes" id="UP000070491">
    <property type="component" value="Unassembled WGS sequence"/>
</dbReference>
<accession>A0A133VIS4</accession>
<dbReference type="GO" id="GO:0005737">
    <property type="term" value="C:cytoplasm"/>
    <property type="evidence" value="ECO:0007669"/>
    <property type="project" value="TreeGrafter"/>
</dbReference>